<feature type="transmembrane region" description="Helical" evidence="1">
    <location>
        <begin position="68"/>
        <end position="90"/>
    </location>
</feature>
<evidence type="ECO:0000313" key="3">
    <source>
        <dbReference type="Proteomes" id="UP000295499"/>
    </source>
</evidence>
<evidence type="ECO:0000313" key="2">
    <source>
        <dbReference type="EMBL" id="TDO20055.1"/>
    </source>
</evidence>
<dbReference type="OrthoDB" id="714390at2"/>
<gene>
    <name evidence="2" type="ORF">CLV32_3814</name>
</gene>
<dbReference type="AlphaFoldDB" id="A0A4R6IGH5"/>
<dbReference type="Proteomes" id="UP000295499">
    <property type="component" value="Unassembled WGS sequence"/>
</dbReference>
<comment type="caution">
    <text evidence="2">The sequence shown here is derived from an EMBL/GenBank/DDBJ whole genome shotgun (WGS) entry which is preliminary data.</text>
</comment>
<dbReference type="RefSeq" id="WP_133558314.1">
    <property type="nucleotide sequence ID" value="NZ_SNWM01000005.1"/>
</dbReference>
<keyword evidence="1" id="KW-0812">Transmembrane</keyword>
<keyword evidence="1" id="KW-1133">Transmembrane helix</keyword>
<organism evidence="2 3">
    <name type="scientific">Pedobacter duraquae</name>
    <dbReference type="NCBI Taxonomy" id="425511"/>
    <lineage>
        <taxon>Bacteria</taxon>
        <taxon>Pseudomonadati</taxon>
        <taxon>Bacteroidota</taxon>
        <taxon>Sphingobacteriia</taxon>
        <taxon>Sphingobacteriales</taxon>
        <taxon>Sphingobacteriaceae</taxon>
        <taxon>Pedobacter</taxon>
    </lineage>
</organism>
<protein>
    <recommendedName>
        <fullName evidence="4">DUF2975 family protein</fullName>
    </recommendedName>
</protein>
<name>A0A4R6IGH5_9SPHI</name>
<feature type="transmembrane region" description="Helical" evidence="1">
    <location>
        <begin position="12"/>
        <end position="33"/>
    </location>
</feature>
<accession>A0A4R6IGH5</accession>
<keyword evidence="3" id="KW-1185">Reference proteome</keyword>
<dbReference type="InterPro" id="IPR021354">
    <property type="entry name" value="DUF2975"/>
</dbReference>
<keyword evidence="1" id="KW-0472">Membrane</keyword>
<evidence type="ECO:0008006" key="4">
    <source>
        <dbReference type="Google" id="ProtNLM"/>
    </source>
</evidence>
<sequence length="170" mass="19302">MQTVRLISRLLFIITRAAAVGYLLSFLLSAAALSTGWSLNIIENGSRFQVCYPFTAEPYLLGENNRGYILGFLMLLGLYALFFYLVGNVFRVFTHEKLFTKEGIRHLKIFYLGNLVLPVLAVIIIAPFYPVYNEMKILVVLHALLGVFSYFISAIFTQGVKLQHEQDLII</sequence>
<dbReference type="EMBL" id="SNWM01000005">
    <property type="protein sequence ID" value="TDO20055.1"/>
    <property type="molecule type" value="Genomic_DNA"/>
</dbReference>
<feature type="transmembrane region" description="Helical" evidence="1">
    <location>
        <begin position="137"/>
        <end position="156"/>
    </location>
</feature>
<dbReference type="Pfam" id="PF11188">
    <property type="entry name" value="DUF2975"/>
    <property type="match status" value="1"/>
</dbReference>
<feature type="transmembrane region" description="Helical" evidence="1">
    <location>
        <begin position="111"/>
        <end position="131"/>
    </location>
</feature>
<reference evidence="2 3" key="1">
    <citation type="submission" date="2019-03" db="EMBL/GenBank/DDBJ databases">
        <title>Genomic Encyclopedia of Archaeal and Bacterial Type Strains, Phase II (KMG-II): from individual species to whole genera.</title>
        <authorList>
            <person name="Goeker M."/>
        </authorList>
    </citation>
    <scope>NUCLEOTIDE SEQUENCE [LARGE SCALE GENOMIC DNA]</scope>
    <source>
        <strain evidence="2 3">DSM 19034</strain>
    </source>
</reference>
<evidence type="ECO:0000256" key="1">
    <source>
        <dbReference type="SAM" id="Phobius"/>
    </source>
</evidence>
<proteinExistence type="predicted"/>